<proteinExistence type="inferred from homology"/>
<dbReference type="AlphaFoldDB" id="A0A2A9FBV5"/>
<evidence type="ECO:0000256" key="3">
    <source>
        <dbReference type="SAM" id="SignalP"/>
    </source>
</evidence>
<dbReference type="InterPro" id="IPR009003">
    <property type="entry name" value="Peptidase_S1_PA"/>
</dbReference>
<dbReference type="SUPFAM" id="SSF50494">
    <property type="entry name" value="Trypsin-like serine proteases"/>
    <property type="match status" value="1"/>
</dbReference>
<keyword evidence="6" id="KW-1185">Reference proteome</keyword>
<gene>
    <name evidence="5" type="ORF">ATK36_3330</name>
</gene>
<comment type="similarity">
    <text evidence="1">Belongs to the peptidase S1 family.</text>
</comment>
<dbReference type="PROSITE" id="PS50240">
    <property type="entry name" value="TRYPSIN_DOM"/>
    <property type="match status" value="1"/>
</dbReference>
<dbReference type="Gene3D" id="2.40.10.10">
    <property type="entry name" value="Trypsin-like serine proteases"/>
    <property type="match status" value="1"/>
</dbReference>
<dbReference type="Pfam" id="PF00089">
    <property type="entry name" value="Trypsin"/>
    <property type="match status" value="1"/>
</dbReference>
<evidence type="ECO:0000313" key="5">
    <source>
        <dbReference type="EMBL" id="PFG48251.1"/>
    </source>
</evidence>
<dbReference type="GO" id="GO:0006508">
    <property type="term" value="P:proteolysis"/>
    <property type="evidence" value="ECO:0007669"/>
    <property type="project" value="InterPro"/>
</dbReference>
<keyword evidence="2" id="KW-1015">Disulfide bond</keyword>
<dbReference type="InterPro" id="IPR050430">
    <property type="entry name" value="Peptidase_S1"/>
</dbReference>
<evidence type="ECO:0000313" key="6">
    <source>
        <dbReference type="Proteomes" id="UP000243542"/>
    </source>
</evidence>
<dbReference type="EMBL" id="PDJK01000002">
    <property type="protein sequence ID" value="PFG48251.1"/>
    <property type="molecule type" value="Genomic_DNA"/>
</dbReference>
<dbReference type="Proteomes" id="UP000243542">
    <property type="component" value="Unassembled WGS sequence"/>
</dbReference>
<dbReference type="SMART" id="SM00020">
    <property type="entry name" value="Tryp_SPc"/>
    <property type="match status" value="1"/>
</dbReference>
<evidence type="ECO:0000256" key="2">
    <source>
        <dbReference type="ARBA" id="ARBA00023157"/>
    </source>
</evidence>
<sequence length="248" mass="25156">MRVRAAITAAAFLPILTAGPAFAVAHGSDVPAGQYGFAAKVTMTGIPSPNGGAYGSVCSGALVSPGWILTTGHCFHDAHRNRVSGPVPYPTTVTLGLVDEQKEKGVTRKVTEVLQAGPNDVALAKLDSPVTEVTPLTVNKLVPGTGQQLTLAGWGSLTATKPTPSTKLQQGTVKIATVGAATVTVHGVSPAADTSACAFDSGAPYFVPSGAGGQLISIETNGPDCPHTSTETTSRVDVLADWITANAK</sequence>
<dbReference type="PANTHER" id="PTHR24276:SF98">
    <property type="entry name" value="FI18310P1-RELATED"/>
    <property type="match status" value="1"/>
</dbReference>
<dbReference type="InterPro" id="IPR001254">
    <property type="entry name" value="Trypsin_dom"/>
</dbReference>
<evidence type="ECO:0000256" key="1">
    <source>
        <dbReference type="ARBA" id="ARBA00007664"/>
    </source>
</evidence>
<dbReference type="GO" id="GO:0004252">
    <property type="term" value="F:serine-type endopeptidase activity"/>
    <property type="evidence" value="ECO:0007669"/>
    <property type="project" value="InterPro"/>
</dbReference>
<dbReference type="InterPro" id="IPR001314">
    <property type="entry name" value="Peptidase_S1A"/>
</dbReference>
<dbReference type="RefSeq" id="WP_098512360.1">
    <property type="nucleotide sequence ID" value="NZ_JBIAKZ010000002.1"/>
</dbReference>
<feature type="chain" id="PRO_5012337562" evidence="3">
    <location>
        <begin position="24"/>
        <end position="248"/>
    </location>
</feature>
<dbReference type="PRINTS" id="PR00722">
    <property type="entry name" value="CHYMOTRYPSIN"/>
</dbReference>
<dbReference type="PANTHER" id="PTHR24276">
    <property type="entry name" value="POLYSERASE-RELATED"/>
    <property type="match status" value="1"/>
</dbReference>
<feature type="signal peptide" evidence="3">
    <location>
        <begin position="1"/>
        <end position="23"/>
    </location>
</feature>
<protein>
    <submittedName>
        <fullName evidence="5">Trypsin</fullName>
    </submittedName>
</protein>
<comment type="caution">
    <text evidence="5">The sequence shown here is derived from an EMBL/GenBank/DDBJ whole genome shotgun (WGS) entry which is preliminary data.</text>
</comment>
<keyword evidence="3" id="KW-0732">Signal</keyword>
<accession>A0A2A9FBV5</accession>
<organism evidence="5 6">
    <name type="scientific">Amycolatopsis sulphurea</name>
    <dbReference type="NCBI Taxonomy" id="76022"/>
    <lineage>
        <taxon>Bacteria</taxon>
        <taxon>Bacillati</taxon>
        <taxon>Actinomycetota</taxon>
        <taxon>Actinomycetes</taxon>
        <taxon>Pseudonocardiales</taxon>
        <taxon>Pseudonocardiaceae</taxon>
        <taxon>Amycolatopsis</taxon>
    </lineage>
</organism>
<name>A0A2A9FBV5_9PSEU</name>
<feature type="domain" description="Peptidase S1" evidence="4">
    <location>
        <begin position="24"/>
        <end position="248"/>
    </location>
</feature>
<dbReference type="InterPro" id="IPR043504">
    <property type="entry name" value="Peptidase_S1_PA_chymotrypsin"/>
</dbReference>
<evidence type="ECO:0000259" key="4">
    <source>
        <dbReference type="PROSITE" id="PS50240"/>
    </source>
</evidence>
<reference evidence="5 6" key="1">
    <citation type="submission" date="2017-10" db="EMBL/GenBank/DDBJ databases">
        <title>Sequencing the genomes of 1000 actinobacteria strains.</title>
        <authorList>
            <person name="Klenk H.-P."/>
        </authorList>
    </citation>
    <scope>NUCLEOTIDE SEQUENCE [LARGE SCALE GENOMIC DNA]</scope>
    <source>
        <strain evidence="5 6">DSM 46092</strain>
    </source>
</reference>